<gene>
    <name evidence="2" type="ORF">SAMN04489841_0621</name>
</gene>
<organism evidence="2 3">
    <name type="scientific">Natrinema salaciae</name>
    <dbReference type="NCBI Taxonomy" id="1186196"/>
    <lineage>
        <taxon>Archaea</taxon>
        <taxon>Methanobacteriati</taxon>
        <taxon>Methanobacteriota</taxon>
        <taxon>Stenosarchaea group</taxon>
        <taxon>Halobacteria</taxon>
        <taxon>Halobacteriales</taxon>
        <taxon>Natrialbaceae</taxon>
        <taxon>Natrinema</taxon>
    </lineage>
</organism>
<proteinExistence type="predicted"/>
<protein>
    <recommendedName>
        <fullName evidence="4">CARDB protein</fullName>
    </recommendedName>
</protein>
<name>A0A1H9B3M3_9EURY</name>
<keyword evidence="3" id="KW-1185">Reference proteome</keyword>
<dbReference type="Proteomes" id="UP000199114">
    <property type="component" value="Unassembled WGS sequence"/>
</dbReference>
<evidence type="ECO:0008006" key="4">
    <source>
        <dbReference type="Google" id="ProtNLM"/>
    </source>
</evidence>
<dbReference type="AlphaFoldDB" id="A0A1H9B3M3"/>
<sequence length="316" mass="32855">MDRRKFVVGAGIGLGLAGCLDATTDGASGGNRTDDGEQFADADDPSPNQSTGNATGTDDRPDSERNADTEEREETGDGGDGSERDVTFHSCTRATVTGTFEPDDVAFASTGFYDDGLYGNTMIEDGIVFGEDVDAPFSGTVAFEIGSESAVRDGTDEIVVEIPAYGSDGTVISALTTEQEDYLTAGTTHENPNASACLRNVAPDDGDGGATDGEGDATFEIVRLETNTPIDAGAPLEVSATIENTGGTEGTQDLELIVGHSAERVERRAVTLGAGERTALTTGYETPLVANDQEFPIRLESADDAVEESVLVRGTD</sequence>
<dbReference type="PROSITE" id="PS51257">
    <property type="entry name" value="PROKAR_LIPOPROTEIN"/>
    <property type="match status" value="1"/>
</dbReference>
<evidence type="ECO:0000313" key="3">
    <source>
        <dbReference type="Proteomes" id="UP000199114"/>
    </source>
</evidence>
<feature type="region of interest" description="Disordered" evidence="1">
    <location>
        <begin position="17"/>
        <end position="86"/>
    </location>
</feature>
<dbReference type="EMBL" id="FOFD01000001">
    <property type="protein sequence ID" value="SEP83459.1"/>
    <property type="molecule type" value="Genomic_DNA"/>
</dbReference>
<feature type="compositionally biased region" description="Polar residues" evidence="1">
    <location>
        <begin position="46"/>
        <end position="56"/>
    </location>
</feature>
<evidence type="ECO:0000256" key="1">
    <source>
        <dbReference type="SAM" id="MobiDB-lite"/>
    </source>
</evidence>
<evidence type="ECO:0000313" key="2">
    <source>
        <dbReference type="EMBL" id="SEP83459.1"/>
    </source>
</evidence>
<reference evidence="3" key="1">
    <citation type="submission" date="2016-10" db="EMBL/GenBank/DDBJ databases">
        <authorList>
            <person name="Varghese N."/>
            <person name="Submissions S."/>
        </authorList>
    </citation>
    <scope>NUCLEOTIDE SEQUENCE [LARGE SCALE GENOMIC DNA]</scope>
    <source>
        <strain evidence="3">DSM 25055</strain>
    </source>
</reference>
<accession>A0A1H9B3M3</accession>
<feature type="compositionally biased region" description="Basic and acidic residues" evidence="1">
    <location>
        <begin position="57"/>
        <end position="69"/>
    </location>
</feature>
<dbReference type="OrthoDB" id="188281at2157"/>
<dbReference type="RefSeq" id="WP_090613237.1">
    <property type="nucleotide sequence ID" value="NZ_FOFD01000001.1"/>
</dbReference>